<feature type="compositionally biased region" description="Low complexity" evidence="1">
    <location>
        <begin position="1"/>
        <end position="20"/>
    </location>
</feature>
<protein>
    <submittedName>
        <fullName evidence="2">Uncharacterized protein</fullName>
    </submittedName>
</protein>
<dbReference type="GeneID" id="18922829"/>
<dbReference type="VEuPathDB" id="FungiDB:MELLADRAFT_106196"/>
<dbReference type="RefSeq" id="XP_007409713.1">
    <property type="nucleotide sequence ID" value="XM_007409651.1"/>
</dbReference>
<evidence type="ECO:0000313" key="3">
    <source>
        <dbReference type="Proteomes" id="UP000001072"/>
    </source>
</evidence>
<gene>
    <name evidence="2" type="ORF">MELLADRAFT_106196</name>
</gene>
<dbReference type="Proteomes" id="UP000001072">
    <property type="component" value="Unassembled WGS sequence"/>
</dbReference>
<organism evidence="3">
    <name type="scientific">Melampsora larici-populina (strain 98AG31 / pathotype 3-4-7)</name>
    <name type="common">Poplar leaf rust fungus</name>
    <dbReference type="NCBI Taxonomy" id="747676"/>
    <lineage>
        <taxon>Eukaryota</taxon>
        <taxon>Fungi</taxon>
        <taxon>Dikarya</taxon>
        <taxon>Basidiomycota</taxon>
        <taxon>Pucciniomycotina</taxon>
        <taxon>Pucciniomycetes</taxon>
        <taxon>Pucciniales</taxon>
        <taxon>Melampsoraceae</taxon>
        <taxon>Melampsora</taxon>
    </lineage>
</organism>
<reference evidence="3" key="1">
    <citation type="journal article" date="2011" name="Proc. Natl. Acad. Sci. U.S.A.">
        <title>Obligate biotrophy features unraveled by the genomic analysis of rust fungi.</title>
        <authorList>
            <person name="Duplessis S."/>
            <person name="Cuomo C.A."/>
            <person name="Lin Y.-C."/>
            <person name="Aerts A."/>
            <person name="Tisserant E."/>
            <person name="Veneault-Fourrey C."/>
            <person name="Joly D.L."/>
            <person name="Hacquard S."/>
            <person name="Amselem J."/>
            <person name="Cantarel B.L."/>
            <person name="Chiu R."/>
            <person name="Coutinho P.M."/>
            <person name="Feau N."/>
            <person name="Field M."/>
            <person name="Frey P."/>
            <person name="Gelhaye E."/>
            <person name="Goldberg J."/>
            <person name="Grabherr M.G."/>
            <person name="Kodira C.D."/>
            <person name="Kohler A."/>
            <person name="Kuees U."/>
            <person name="Lindquist E.A."/>
            <person name="Lucas S.M."/>
            <person name="Mago R."/>
            <person name="Mauceli E."/>
            <person name="Morin E."/>
            <person name="Murat C."/>
            <person name="Pangilinan J.L."/>
            <person name="Park R."/>
            <person name="Pearson M."/>
            <person name="Quesneville H."/>
            <person name="Rouhier N."/>
            <person name="Sakthikumar S."/>
            <person name="Salamov A.A."/>
            <person name="Schmutz J."/>
            <person name="Selles B."/>
            <person name="Shapiro H."/>
            <person name="Tanguay P."/>
            <person name="Tuskan G.A."/>
            <person name="Henrissat B."/>
            <person name="Van de Peer Y."/>
            <person name="Rouze P."/>
            <person name="Ellis J.G."/>
            <person name="Dodds P.N."/>
            <person name="Schein J.E."/>
            <person name="Zhong S."/>
            <person name="Hamelin R.C."/>
            <person name="Grigoriev I.V."/>
            <person name="Szabo L.J."/>
            <person name="Martin F."/>
        </authorList>
    </citation>
    <scope>NUCLEOTIDE SEQUENCE [LARGE SCALE GENOMIC DNA]</scope>
    <source>
        <strain evidence="3">98AG31 / pathotype 3-4-7</strain>
    </source>
</reference>
<feature type="compositionally biased region" description="Basic and acidic residues" evidence="1">
    <location>
        <begin position="22"/>
        <end position="33"/>
    </location>
</feature>
<accession>F4RLD9</accession>
<proteinExistence type="predicted"/>
<feature type="compositionally biased region" description="Basic and acidic residues" evidence="1">
    <location>
        <begin position="69"/>
        <end position="79"/>
    </location>
</feature>
<dbReference type="KEGG" id="mlr:MELLADRAFT_106196"/>
<dbReference type="EMBL" id="GL883106">
    <property type="protein sequence ID" value="EGG06753.1"/>
    <property type="molecule type" value="Genomic_DNA"/>
</dbReference>
<dbReference type="HOGENOM" id="CLU_044497_0_0_1"/>
<feature type="region of interest" description="Disordered" evidence="1">
    <location>
        <begin position="1"/>
        <end position="79"/>
    </location>
</feature>
<evidence type="ECO:0000313" key="2">
    <source>
        <dbReference type="EMBL" id="EGG06753.1"/>
    </source>
</evidence>
<feature type="compositionally biased region" description="Polar residues" evidence="1">
    <location>
        <begin position="117"/>
        <end position="128"/>
    </location>
</feature>
<feature type="region of interest" description="Disordered" evidence="1">
    <location>
        <begin position="117"/>
        <end position="140"/>
    </location>
</feature>
<sequence length="291" mass="32001">MEAKPTQTQTGPTQSTQSGQNNEKRQTNYKDNDQNSGSDTESRNGSDDDSDGELTFEESKSCQRKKAARSREETKSRRRDAMMADLADAPDIPNAASQISQAIHEYVQMLMGISRKSQSIGSNKNSDPTLPPPPSQTEMTHGSLIYDAQKSVAVAIFGADSGEAEIISQRDIHSEDKLSSSTPSKVRCSWRSAKLDTLISLIDQCVWARETVASARRSAHHLVEHGPYNTTPDFDIFPPQLFQRSLVLPTWIASMSGVAVRNLKLATTNKVDILRSIEKLTKELASSSTSQ</sequence>
<evidence type="ECO:0000256" key="1">
    <source>
        <dbReference type="SAM" id="MobiDB-lite"/>
    </source>
</evidence>
<feature type="compositionally biased region" description="Acidic residues" evidence="1">
    <location>
        <begin position="47"/>
        <end position="56"/>
    </location>
</feature>
<dbReference type="AlphaFoldDB" id="F4RLD9"/>
<dbReference type="InParanoid" id="F4RLD9"/>
<name>F4RLD9_MELLP</name>
<keyword evidence="3" id="KW-1185">Reference proteome</keyword>